<dbReference type="Gene3D" id="3.40.50.1970">
    <property type="match status" value="1"/>
</dbReference>
<dbReference type="InterPro" id="IPR050071">
    <property type="entry name" value="Dehydroquinate_synthase"/>
</dbReference>
<dbReference type="PIRSF" id="PIRSF001455">
    <property type="entry name" value="DHQ_synth"/>
    <property type="match status" value="1"/>
</dbReference>
<dbReference type="GO" id="GO:0005737">
    <property type="term" value="C:cytoplasm"/>
    <property type="evidence" value="ECO:0007669"/>
    <property type="project" value="UniProtKB-SubCell"/>
</dbReference>
<dbReference type="OrthoDB" id="9806583at2"/>
<evidence type="ECO:0000256" key="9">
    <source>
        <dbReference type="ARBA" id="ARBA00022605"/>
    </source>
</evidence>
<keyword evidence="11 17" id="KW-0547">Nucleotide-binding</keyword>
<evidence type="ECO:0000256" key="14">
    <source>
        <dbReference type="ARBA" id="ARBA00023141"/>
    </source>
</evidence>
<dbReference type="GO" id="GO:0008652">
    <property type="term" value="P:amino acid biosynthetic process"/>
    <property type="evidence" value="ECO:0007669"/>
    <property type="project" value="UniProtKB-KW"/>
</dbReference>
<dbReference type="NCBIfam" id="TIGR01357">
    <property type="entry name" value="aroB"/>
    <property type="match status" value="1"/>
</dbReference>
<keyword evidence="10 17" id="KW-0479">Metal-binding</keyword>
<protein>
    <recommendedName>
        <fullName evidence="7 17">3-dehydroquinate synthase</fullName>
        <shortName evidence="17">DHQS</shortName>
        <ecNumber evidence="6 17">4.2.3.4</ecNumber>
    </recommendedName>
</protein>
<comment type="pathway">
    <text evidence="4 17">Metabolic intermediate biosynthesis; chorismate biosynthesis; chorismate from D-erythrose 4-phosphate and phosphoenolpyruvate: step 2/7.</text>
</comment>
<evidence type="ECO:0000256" key="4">
    <source>
        <dbReference type="ARBA" id="ARBA00004661"/>
    </source>
</evidence>
<dbReference type="Pfam" id="PF01761">
    <property type="entry name" value="DHQ_synthase"/>
    <property type="match status" value="1"/>
</dbReference>
<evidence type="ECO:0000256" key="1">
    <source>
        <dbReference type="ARBA" id="ARBA00001393"/>
    </source>
</evidence>
<keyword evidence="21" id="KW-1185">Reference proteome</keyword>
<dbReference type="InterPro" id="IPR016037">
    <property type="entry name" value="DHQ_synth_AroB"/>
</dbReference>
<dbReference type="Gene3D" id="1.20.1090.10">
    <property type="entry name" value="Dehydroquinate synthase-like - alpha domain"/>
    <property type="match status" value="1"/>
</dbReference>
<proteinExistence type="inferred from homology"/>
<evidence type="ECO:0000256" key="2">
    <source>
        <dbReference type="ARBA" id="ARBA00001911"/>
    </source>
</evidence>
<dbReference type="GO" id="GO:0009423">
    <property type="term" value="P:chorismate biosynthetic process"/>
    <property type="evidence" value="ECO:0007669"/>
    <property type="project" value="UniProtKB-UniRule"/>
</dbReference>
<evidence type="ECO:0000259" key="18">
    <source>
        <dbReference type="Pfam" id="PF01761"/>
    </source>
</evidence>
<dbReference type="Proteomes" id="UP000317638">
    <property type="component" value="Unassembled WGS sequence"/>
</dbReference>
<evidence type="ECO:0000256" key="13">
    <source>
        <dbReference type="ARBA" id="ARBA00023027"/>
    </source>
</evidence>
<feature type="domain" description="3-dehydroquinate synthase N-terminal" evidence="18">
    <location>
        <begin position="61"/>
        <end position="173"/>
    </location>
</feature>
<evidence type="ECO:0000256" key="8">
    <source>
        <dbReference type="ARBA" id="ARBA00022490"/>
    </source>
</evidence>
<feature type="domain" description="3-dehydroquinate synthase C-terminal" evidence="19">
    <location>
        <begin position="175"/>
        <end position="323"/>
    </location>
</feature>
<comment type="function">
    <text evidence="17">Catalyzes the conversion of 3-deoxy-D-arabino-heptulosonate 7-phosphate (DAHP) to dehydroquinate (DHQ).</text>
</comment>
<feature type="binding site" evidence="17">
    <location>
        <begin position="65"/>
        <end position="70"/>
    </location>
    <ligand>
        <name>NAD(+)</name>
        <dbReference type="ChEBI" id="CHEBI:57540"/>
    </ligand>
</feature>
<keyword evidence="13 17" id="KW-0520">NAD</keyword>
<comment type="subcellular location">
    <subcellularLocation>
        <location evidence="3 17">Cytoplasm</location>
    </subcellularLocation>
</comment>
<gene>
    <name evidence="17" type="primary">aroB</name>
    <name evidence="20" type="ORF">FOJ82_12460</name>
</gene>
<evidence type="ECO:0000256" key="6">
    <source>
        <dbReference type="ARBA" id="ARBA00013031"/>
    </source>
</evidence>
<comment type="caution">
    <text evidence="17">Lacks conserved residue(s) required for the propagation of feature annotation.</text>
</comment>
<keyword evidence="9 17" id="KW-0028">Amino-acid biosynthesis</keyword>
<evidence type="ECO:0000256" key="10">
    <source>
        <dbReference type="ARBA" id="ARBA00022723"/>
    </source>
</evidence>
<dbReference type="GO" id="GO:0009073">
    <property type="term" value="P:aromatic amino acid family biosynthetic process"/>
    <property type="evidence" value="ECO:0007669"/>
    <property type="project" value="UniProtKB-KW"/>
</dbReference>
<feature type="binding site" evidence="17">
    <location>
        <position position="178"/>
    </location>
    <ligand>
        <name>Zn(2+)</name>
        <dbReference type="ChEBI" id="CHEBI:29105"/>
    </ligand>
</feature>
<feature type="binding site" evidence="17">
    <location>
        <begin position="123"/>
        <end position="124"/>
    </location>
    <ligand>
        <name>NAD(+)</name>
        <dbReference type="ChEBI" id="CHEBI:57540"/>
    </ligand>
</feature>
<dbReference type="AlphaFoldDB" id="A0A553JY20"/>
<dbReference type="GO" id="GO:0046872">
    <property type="term" value="F:metal ion binding"/>
    <property type="evidence" value="ECO:0007669"/>
    <property type="project" value="UniProtKB-KW"/>
</dbReference>
<dbReference type="RefSeq" id="WP_143938815.1">
    <property type="nucleotide sequence ID" value="NZ_VKKG01000005.1"/>
</dbReference>
<name>A0A553JY20_9ACTN</name>
<comment type="cofactor">
    <cofactor evidence="17">
        <name>Co(2+)</name>
        <dbReference type="ChEBI" id="CHEBI:48828"/>
    </cofactor>
    <cofactor evidence="17">
        <name>Zn(2+)</name>
        <dbReference type="ChEBI" id="CHEBI:29105"/>
    </cofactor>
    <text evidence="17">Binds 1 divalent metal cation per subunit. Can use either Co(2+) or Zn(2+).</text>
</comment>
<dbReference type="InterPro" id="IPR030960">
    <property type="entry name" value="DHQS/DOIS_N"/>
</dbReference>
<evidence type="ECO:0000256" key="7">
    <source>
        <dbReference type="ARBA" id="ARBA00017684"/>
    </source>
</evidence>
<evidence type="ECO:0000259" key="19">
    <source>
        <dbReference type="Pfam" id="PF24621"/>
    </source>
</evidence>
<comment type="caution">
    <text evidence="20">The sequence shown here is derived from an EMBL/GenBank/DDBJ whole genome shotgun (WGS) entry which is preliminary data.</text>
</comment>
<evidence type="ECO:0000256" key="17">
    <source>
        <dbReference type="HAMAP-Rule" id="MF_00110"/>
    </source>
</evidence>
<evidence type="ECO:0000313" key="20">
    <source>
        <dbReference type="EMBL" id="TRY17351.1"/>
    </source>
</evidence>
<keyword evidence="15 17" id="KW-0456">Lyase</keyword>
<sequence>MTVRVESKAGPYEVHISRDALEALPAQLEGANRVALIHSPPLEDVAHHVSGLLDGLEVLRIEVPDAEEAKTPGILAWCWDQLAEAGFTRNDVVVGLGGGTATDLAGFVAASWLRGVAYVSVPTSVLGMVDAAVGGKTGINLTAGKNLVGAFHEPRAVICDLSLLDSLPAAEVRSGMAEVIKCGFIADPQILRLVSDDLDDSLDVTSIRFAELVRRAITVKAEVVAADLTERTSIGADIGREALNYGHTLGHAIEARERFTLRHGEAISIGMVFMAEVSRRLLGLDDETAAMHRELLGGIELPLRYEQEAWPELRRLMSLDKKSRGSTLRLVGLSAQGRPRILADPDERVLEEAYASLA</sequence>
<organism evidence="20 21">
    <name type="scientific">Tessaracoccus rhinocerotis</name>
    <dbReference type="NCBI Taxonomy" id="1689449"/>
    <lineage>
        <taxon>Bacteria</taxon>
        <taxon>Bacillati</taxon>
        <taxon>Actinomycetota</taxon>
        <taxon>Actinomycetes</taxon>
        <taxon>Propionibacteriales</taxon>
        <taxon>Propionibacteriaceae</taxon>
        <taxon>Tessaracoccus</taxon>
    </lineage>
</organism>
<evidence type="ECO:0000313" key="21">
    <source>
        <dbReference type="Proteomes" id="UP000317638"/>
    </source>
</evidence>
<comment type="similarity">
    <text evidence="5 17">Belongs to the sugar phosphate cyclases superfamily. Dehydroquinate synthase family.</text>
</comment>
<dbReference type="EMBL" id="VKKG01000005">
    <property type="protein sequence ID" value="TRY17351.1"/>
    <property type="molecule type" value="Genomic_DNA"/>
</dbReference>
<keyword evidence="14 17" id="KW-0057">Aromatic amino acid biosynthesis</keyword>
<accession>A0A553JY20</accession>
<dbReference type="InterPro" id="IPR030963">
    <property type="entry name" value="DHQ_synth_fam"/>
</dbReference>
<comment type="cofactor">
    <cofactor evidence="2 17">
        <name>NAD(+)</name>
        <dbReference type="ChEBI" id="CHEBI:57540"/>
    </cofactor>
</comment>
<evidence type="ECO:0000256" key="15">
    <source>
        <dbReference type="ARBA" id="ARBA00023239"/>
    </source>
</evidence>
<comment type="catalytic activity">
    <reaction evidence="1 17">
        <text>7-phospho-2-dehydro-3-deoxy-D-arabino-heptonate = 3-dehydroquinate + phosphate</text>
        <dbReference type="Rhea" id="RHEA:21968"/>
        <dbReference type="ChEBI" id="CHEBI:32364"/>
        <dbReference type="ChEBI" id="CHEBI:43474"/>
        <dbReference type="ChEBI" id="CHEBI:58394"/>
        <dbReference type="EC" id="4.2.3.4"/>
    </reaction>
</comment>
<dbReference type="CDD" id="cd08195">
    <property type="entry name" value="DHQS"/>
    <property type="match status" value="1"/>
</dbReference>
<evidence type="ECO:0000256" key="5">
    <source>
        <dbReference type="ARBA" id="ARBA00005412"/>
    </source>
</evidence>
<dbReference type="GO" id="GO:0003856">
    <property type="term" value="F:3-dehydroquinate synthase activity"/>
    <property type="evidence" value="ECO:0007669"/>
    <property type="project" value="UniProtKB-UniRule"/>
</dbReference>
<feature type="binding site" evidence="17">
    <location>
        <position position="247"/>
    </location>
    <ligand>
        <name>Zn(2+)</name>
        <dbReference type="ChEBI" id="CHEBI:29105"/>
    </ligand>
</feature>
<keyword evidence="8 17" id="KW-0963">Cytoplasm</keyword>
<dbReference type="HAMAP" id="MF_00110">
    <property type="entry name" value="DHQ_synthase"/>
    <property type="match status" value="1"/>
</dbReference>
<dbReference type="PANTHER" id="PTHR43622:SF7">
    <property type="entry name" value="3-DEHYDROQUINATE SYNTHASE, CHLOROPLASTIC"/>
    <property type="match status" value="1"/>
</dbReference>
<reference evidence="20 21" key="1">
    <citation type="submission" date="2019-07" db="EMBL/GenBank/DDBJ databases">
        <authorList>
            <person name="Zhou L.-Y."/>
        </authorList>
    </citation>
    <scope>NUCLEOTIDE SEQUENCE [LARGE SCALE GENOMIC DNA]</scope>
    <source>
        <strain evidence="20 21">YIM 101269</strain>
    </source>
</reference>
<dbReference type="UniPathway" id="UPA00053">
    <property type="reaction ID" value="UER00085"/>
</dbReference>
<evidence type="ECO:0000256" key="12">
    <source>
        <dbReference type="ARBA" id="ARBA00022833"/>
    </source>
</evidence>
<dbReference type="GO" id="GO:0000166">
    <property type="term" value="F:nucleotide binding"/>
    <property type="evidence" value="ECO:0007669"/>
    <property type="project" value="UniProtKB-KW"/>
</dbReference>
<evidence type="ECO:0000256" key="16">
    <source>
        <dbReference type="ARBA" id="ARBA00023285"/>
    </source>
</evidence>
<feature type="binding site" evidence="17">
    <location>
        <position position="263"/>
    </location>
    <ligand>
        <name>Zn(2+)</name>
        <dbReference type="ChEBI" id="CHEBI:29105"/>
    </ligand>
</feature>
<keyword evidence="12 17" id="KW-0862">Zinc</keyword>
<feature type="binding site" evidence="17">
    <location>
        <position position="136"/>
    </location>
    <ligand>
        <name>NAD(+)</name>
        <dbReference type="ChEBI" id="CHEBI:57540"/>
    </ligand>
</feature>
<dbReference type="PANTHER" id="PTHR43622">
    <property type="entry name" value="3-DEHYDROQUINATE SYNTHASE"/>
    <property type="match status" value="1"/>
</dbReference>
<feature type="binding site" evidence="17">
    <location>
        <position position="145"/>
    </location>
    <ligand>
        <name>NAD(+)</name>
        <dbReference type="ChEBI" id="CHEBI:57540"/>
    </ligand>
</feature>
<keyword evidence="16 17" id="KW-0170">Cobalt</keyword>
<dbReference type="EC" id="4.2.3.4" evidence="6 17"/>
<evidence type="ECO:0000256" key="11">
    <source>
        <dbReference type="ARBA" id="ARBA00022741"/>
    </source>
</evidence>
<dbReference type="Pfam" id="PF24621">
    <property type="entry name" value="DHQS_C"/>
    <property type="match status" value="1"/>
</dbReference>
<dbReference type="InterPro" id="IPR056179">
    <property type="entry name" value="DHQS_C"/>
</dbReference>
<evidence type="ECO:0000256" key="3">
    <source>
        <dbReference type="ARBA" id="ARBA00004496"/>
    </source>
</evidence>
<dbReference type="SUPFAM" id="SSF56796">
    <property type="entry name" value="Dehydroquinate synthase-like"/>
    <property type="match status" value="1"/>
</dbReference>